<organism evidence="2 3">
    <name type="scientific">Microdochium bolleyi</name>
    <dbReference type="NCBI Taxonomy" id="196109"/>
    <lineage>
        <taxon>Eukaryota</taxon>
        <taxon>Fungi</taxon>
        <taxon>Dikarya</taxon>
        <taxon>Ascomycota</taxon>
        <taxon>Pezizomycotina</taxon>
        <taxon>Sordariomycetes</taxon>
        <taxon>Xylariomycetidae</taxon>
        <taxon>Xylariales</taxon>
        <taxon>Microdochiaceae</taxon>
        <taxon>Microdochium</taxon>
    </lineage>
</organism>
<dbReference type="EMBL" id="KQ964255">
    <property type="protein sequence ID" value="KXJ89510.1"/>
    <property type="molecule type" value="Genomic_DNA"/>
</dbReference>
<feature type="domain" description="Peptidase M24" evidence="1">
    <location>
        <begin position="222"/>
        <end position="412"/>
    </location>
</feature>
<evidence type="ECO:0000313" key="2">
    <source>
        <dbReference type="EMBL" id="KXJ89510.1"/>
    </source>
</evidence>
<reference evidence="3" key="1">
    <citation type="submission" date="2016-02" db="EMBL/GenBank/DDBJ databases">
        <title>Draft genome sequence of Microdochium bolleyi, a fungal endophyte of beachgrass.</title>
        <authorList>
            <consortium name="DOE Joint Genome Institute"/>
            <person name="David A.S."/>
            <person name="May G."/>
            <person name="Haridas S."/>
            <person name="Lim J."/>
            <person name="Wang M."/>
            <person name="Labutti K."/>
            <person name="Lipzen A."/>
            <person name="Barry K."/>
            <person name="Grigoriev I.V."/>
        </authorList>
    </citation>
    <scope>NUCLEOTIDE SEQUENCE [LARGE SCALE GENOMIC DNA]</scope>
    <source>
        <strain evidence="3">J235TASD1</strain>
    </source>
</reference>
<sequence>MRFTLDFAVAATAALLGLATTATVVAGADASRARATRSAPRPQIHTLPPLREQAALVDGWTAERAARIPDMLERRGVDAWVLSQREYAEETAFWALKPFASFSARRRTTYLFLSSALAGNSNTTTGEPEDQVQLAYRWIDNTPDLWLHLRGVLEKHQPRQIAVNAHPEISFASGLHAGELETMRHGLGEKWAARLVTDEAMLGVELVATMVEARLGWYKRMMETAWAIIEEAFSSEVIVPGVTTTEDVEWWMRDRIQSLNYTTWFQPGVNIVTLFDFNPNATNDKAAASTQRPIQYGDVLHTDFGVTALGLNTDTQHLAYVVPPGQSYSVADSGILKSLHEGLHKANRMQDIVRGNMKIGLTGNEILKASREQMAEERIKGKIYCHPTGEFGHSAGTVIGMTNLQDGVPVLGELPLLKDTYYSIELYAEHLVPELKQTLNFYQEEDVFWNGSGKSWDWVYGRQDEFILIDYSKQETEVAEL</sequence>
<dbReference type="Proteomes" id="UP000070501">
    <property type="component" value="Unassembled WGS sequence"/>
</dbReference>
<keyword evidence="2" id="KW-0031">Aminopeptidase</keyword>
<proteinExistence type="predicted"/>
<dbReference type="AlphaFoldDB" id="A0A136IWV8"/>
<keyword evidence="2" id="KW-0645">Protease</keyword>
<dbReference type="SUPFAM" id="SSF55920">
    <property type="entry name" value="Creatinase/aminopeptidase"/>
    <property type="match status" value="1"/>
</dbReference>
<dbReference type="InterPro" id="IPR000994">
    <property type="entry name" value="Pept_M24"/>
</dbReference>
<accession>A0A136IWV8</accession>
<dbReference type="STRING" id="196109.A0A136IWV8"/>
<dbReference type="GO" id="GO:0004177">
    <property type="term" value="F:aminopeptidase activity"/>
    <property type="evidence" value="ECO:0007669"/>
    <property type="project" value="UniProtKB-KW"/>
</dbReference>
<dbReference type="OrthoDB" id="3632757at2759"/>
<evidence type="ECO:0000313" key="3">
    <source>
        <dbReference type="Proteomes" id="UP000070501"/>
    </source>
</evidence>
<dbReference type="Gene3D" id="3.90.230.10">
    <property type="entry name" value="Creatinase/methionine aminopeptidase superfamily"/>
    <property type="match status" value="1"/>
</dbReference>
<name>A0A136IWV8_9PEZI</name>
<evidence type="ECO:0000259" key="1">
    <source>
        <dbReference type="Pfam" id="PF00557"/>
    </source>
</evidence>
<gene>
    <name evidence="2" type="ORF">Micbo1qcDRAFT_150052</name>
</gene>
<protein>
    <submittedName>
        <fullName evidence="2">Xaa-Pro aminopeptidase family enzyme</fullName>
    </submittedName>
</protein>
<keyword evidence="3" id="KW-1185">Reference proteome</keyword>
<dbReference type="Pfam" id="PF00557">
    <property type="entry name" value="Peptidase_M24"/>
    <property type="match status" value="1"/>
</dbReference>
<keyword evidence="2" id="KW-0378">Hydrolase</keyword>
<dbReference type="InterPro" id="IPR036005">
    <property type="entry name" value="Creatinase/aminopeptidase-like"/>
</dbReference>
<dbReference type="InParanoid" id="A0A136IWV8"/>